<evidence type="ECO:0000313" key="1">
    <source>
        <dbReference type="EMBL" id="JAD29183.1"/>
    </source>
</evidence>
<dbReference type="EMBL" id="GBRH01268712">
    <property type="protein sequence ID" value="JAD29183.1"/>
    <property type="molecule type" value="Transcribed_RNA"/>
</dbReference>
<proteinExistence type="predicted"/>
<reference evidence="1" key="2">
    <citation type="journal article" date="2015" name="Data Brief">
        <title>Shoot transcriptome of the giant reed, Arundo donax.</title>
        <authorList>
            <person name="Barrero R.A."/>
            <person name="Guerrero F.D."/>
            <person name="Moolhuijzen P."/>
            <person name="Goolsby J.A."/>
            <person name="Tidwell J."/>
            <person name="Bellgard S.E."/>
            <person name="Bellgard M.I."/>
        </authorList>
    </citation>
    <scope>NUCLEOTIDE SEQUENCE</scope>
    <source>
        <tissue evidence="1">Shoot tissue taken approximately 20 cm above the soil surface</tissue>
    </source>
</reference>
<sequence length="35" mass="3971">MDDITFTSVCSSLLELLRHLSNLIKIQCISCHQHA</sequence>
<reference evidence="1" key="1">
    <citation type="submission" date="2014-09" db="EMBL/GenBank/DDBJ databases">
        <authorList>
            <person name="Magalhaes I.L.F."/>
            <person name="Oliveira U."/>
            <person name="Santos F.R."/>
            <person name="Vidigal T.H.D.A."/>
            <person name="Brescovit A.D."/>
            <person name="Santos A.J."/>
        </authorList>
    </citation>
    <scope>NUCLEOTIDE SEQUENCE</scope>
    <source>
        <tissue evidence="1">Shoot tissue taken approximately 20 cm above the soil surface</tissue>
    </source>
</reference>
<name>A0A0A8YUW9_ARUDO</name>
<protein>
    <submittedName>
        <fullName evidence="1">Uncharacterized protein</fullName>
    </submittedName>
</protein>
<organism evidence="1">
    <name type="scientific">Arundo donax</name>
    <name type="common">Giant reed</name>
    <name type="synonym">Donax arundinaceus</name>
    <dbReference type="NCBI Taxonomy" id="35708"/>
    <lineage>
        <taxon>Eukaryota</taxon>
        <taxon>Viridiplantae</taxon>
        <taxon>Streptophyta</taxon>
        <taxon>Embryophyta</taxon>
        <taxon>Tracheophyta</taxon>
        <taxon>Spermatophyta</taxon>
        <taxon>Magnoliopsida</taxon>
        <taxon>Liliopsida</taxon>
        <taxon>Poales</taxon>
        <taxon>Poaceae</taxon>
        <taxon>PACMAD clade</taxon>
        <taxon>Arundinoideae</taxon>
        <taxon>Arundineae</taxon>
        <taxon>Arundo</taxon>
    </lineage>
</organism>
<dbReference type="AlphaFoldDB" id="A0A0A8YUW9"/>
<accession>A0A0A8YUW9</accession>